<reference evidence="9" key="1">
    <citation type="submission" date="2014-07" db="EMBL/GenBank/DDBJ databases">
        <authorList>
            <person name="Monot Marc"/>
        </authorList>
    </citation>
    <scope>NUCLEOTIDE SEQUENCE</scope>
    <source>
        <strain evidence="9">7032989</strain>
        <strain evidence="8">7032994</strain>
    </source>
</reference>
<name>A0A069AMB5_CLODI</name>
<comment type="subcellular location">
    <subcellularLocation>
        <location evidence="1">Membrane</location>
        <topology evidence="1">Multi-pass membrane protein</topology>
    </subcellularLocation>
</comment>
<evidence type="ECO:0000313" key="7">
    <source>
        <dbReference type="EMBL" id="CDS85807.1"/>
    </source>
</evidence>
<dbReference type="AlphaFoldDB" id="A0A069AMB5"/>
<evidence type="ECO:0000313" key="8">
    <source>
        <dbReference type="EMBL" id="CDS87572.1"/>
    </source>
</evidence>
<dbReference type="InterPro" id="IPR024002">
    <property type="entry name" value="For/NO2_transpt_CS"/>
</dbReference>
<feature type="transmembrane region" description="Helical" evidence="6">
    <location>
        <begin position="184"/>
        <end position="206"/>
    </location>
</feature>
<dbReference type="InterPro" id="IPR023271">
    <property type="entry name" value="Aquaporin-like"/>
</dbReference>
<sequence>MHKETLDKLTNAAINKINLLNTSKVKYLVSSAFAGLYVGIGILLIFTIGGLLTDAGSPMTKIVMGLSFAIALSLVIMTGTELFTGNNMVMSAGMLNKGVSIKDTSKIWAYSWVGNLIGALVLGIIFVGTGLVDKGPVAEFFANTAASKASMPFTALFFRGILCNILVCVSVLCSFRTNSDTAKIIMIFLCLFAFITSGFEHSVANMTIYSVSLFSPAISTVTIGGAIYNLVAVTLGNIVGGALFMGLGTYILGKEKLN</sequence>
<keyword evidence="4 6" id="KW-0472">Membrane</keyword>
<dbReference type="InterPro" id="IPR000292">
    <property type="entry name" value="For/NO2_transpt"/>
</dbReference>
<dbReference type="EMBL" id="LK932994">
    <property type="protein sequence ID" value="CDT14394.1"/>
    <property type="molecule type" value="Genomic_DNA"/>
</dbReference>
<feature type="transmembrane region" description="Helical" evidence="6">
    <location>
        <begin position="226"/>
        <end position="252"/>
    </location>
</feature>
<gene>
    <name evidence="8" type="primary">nirC</name>
    <name evidence="9" type="ORF">BN1095_330151</name>
    <name evidence="7" type="ORF">BN1096_520490</name>
    <name evidence="8" type="ORF">BN1097_630124</name>
</gene>
<comment type="similarity">
    <text evidence="5">Belongs to the FNT transporter (TC 1.A.16) family.</text>
</comment>
<dbReference type="RefSeq" id="WP_021366858.1">
    <property type="nucleotide sequence ID" value="NZ_BBYB01000197.1"/>
</dbReference>
<dbReference type="Gene3D" id="1.20.1080.10">
    <property type="entry name" value="Glycerol uptake facilitator protein"/>
    <property type="match status" value="1"/>
</dbReference>
<keyword evidence="2 6" id="KW-0812">Transmembrane</keyword>
<feature type="transmembrane region" description="Helical" evidence="6">
    <location>
        <begin position="27"/>
        <end position="50"/>
    </location>
</feature>
<feature type="transmembrane region" description="Helical" evidence="6">
    <location>
        <begin position="107"/>
        <end position="131"/>
    </location>
</feature>
<dbReference type="Pfam" id="PF01226">
    <property type="entry name" value="Form_Nir_trans"/>
    <property type="match status" value="1"/>
</dbReference>
<dbReference type="GO" id="GO:0015499">
    <property type="term" value="F:formate transmembrane transporter activity"/>
    <property type="evidence" value="ECO:0007669"/>
    <property type="project" value="TreeGrafter"/>
</dbReference>
<dbReference type="PANTHER" id="PTHR30520:SF8">
    <property type="entry name" value="NITRITE TRANSPORTER NIRC"/>
    <property type="match status" value="1"/>
</dbReference>
<evidence type="ECO:0000256" key="3">
    <source>
        <dbReference type="ARBA" id="ARBA00022989"/>
    </source>
</evidence>
<dbReference type="GO" id="GO:0005886">
    <property type="term" value="C:plasma membrane"/>
    <property type="evidence" value="ECO:0007669"/>
    <property type="project" value="TreeGrafter"/>
</dbReference>
<accession>A0A069AMB5</accession>
<evidence type="ECO:0000256" key="4">
    <source>
        <dbReference type="ARBA" id="ARBA00023136"/>
    </source>
</evidence>
<protein>
    <submittedName>
        <fullName evidence="9">Putative formate/nitrite transporter</fullName>
    </submittedName>
    <submittedName>
        <fullName evidence="8">Putative nitrite transporter</fullName>
    </submittedName>
</protein>
<evidence type="ECO:0000313" key="9">
    <source>
        <dbReference type="EMBL" id="CDT14394.1"/>
    </source>
</evidence>
<dbReference type="PROSITE" id="PS01005">
    <property type="entry name" value="FORMATE_NITRITE_TP_1"/>
    <property type="match status" value="1"/>
</dbReference>
<keyword evidence="3 6" id="KW-1133">Transmembrane helix</keyword>
<evidence type="ECO:0000256" key="2">
    <source>
        <dbReference type="ARBA" id="ARBA00022692"/>
    </source>
</evidence>
<proteinExistence type="inferred from homology"/>
<dbReference type="EMBL" id="LK932402">
    <property type="protein sequence ID" value="CDS87572.1"/>
    <property type="molecule type" value="Genomic_DNA"/>
</dbReference>
<feature type="transmembrane region" description="Helical" evidence="6">
    <location>
        <begin position="62"/>
        <end position="86"/>
    </location>
</feature>
<feature type="transmembrane region" description="Helical" evidence="6">
    <location>
        <begin position="151"/>
        <end position="172"/>
    </location>
</feature>
<dbReference type="PANTHER" id="PTHR30520">
    <property type="entry name" value="FORMATE TRANSPORTER-RELATED"/>
    <property type="match status" value="1"/>
</dbReference>
<evidence type="ECO:0000256" key="5">
    <source>
        <dbReference type="ARBA" id="ARBA00049660"/>
    </source>
</evidence>
<organism evidence="9">
    <name type="scientific">Clostridioides difficile</name>
    <name type="common">Peptoclostridium difficile</name>
    <dbReference type="NCBI Taxonomy" id="1496"/>
    <lineage>
        <taxon>Bacteria</taxon>
        <taxon>Bacillati</taxon>
        <taxon>Bacillota</taxon>
        <taxon>Clostridia</taxon>
        <taxon>Peptostreptococcales</taxon>
        <taxon>Peptostreptococcaceae</taxon>
        <taxon>Clostridioides</taxon>
    </lineage>
</organism>
<evidence type="ECO:0000256" key="6">
    <source>
        <dbReference type="SAM" id="Phobius"/>
    </source>
</evidence>
<dbReference type="EMBL" id="LK932505">
    <property type="protein sequence ID" value="CDS85807.1"/>
    <property type="molecule type" value="Genomic_DNA"/>
</dbReference>
<evidence type="ECO:0000256" key="1">
    <source>
        <dbReference type="ARBA" id="ARBA00004141"/>
    </source>
</evidence>